<geneLocation type="mitochondrion" evidence="1"/>
<reference evidence="1" key="1">
    <citation type="journal article" date="2015" name="Genome Biol. Evol.">
        <title>Organellar Genomes of White Spruce (Picea glauca): Assembly and Annotation.</title>
        <authorList>
            <person name="Jackman S.D."/>
            <person name="Warren R.L."/>
            <person name="Gibb E.A."/>
            <person name="Vandervalk B.P."/>
            <person name="Mohamadi H."/>
            <person name="Chu J."/>
            <person name="Raymond A."/>
            <person name="Pleasance S."/>
            <person name="Coope R."/>
            <person name="Wildung M.R."/>
            <person name="Ritland C.E."/>
            <person name="Bousquet J."/>
            <person name="Jones S.J."/>
            <person name="Bohlmann J."/>
            <person name="Birol I."/>
        </authorList>
    </citation>
    <scope>NUCLEOTIDE SEQUENCE [LARGE SCALE GENOMIC DNA]</scope>
    <source>
        <tissue evidence="1">Flushing bud</tissue>
    </source>
</reference>
<accession>A0A101M4Q4</accession>
<name>A0A101M4Q4_PICGL</name>
<organism evidence="1">
    <name type="scientific">Picea glauca</name>
    <name type="common">White spruce</name>
    <name type="synonym">Pinus glauca</name>
    <dbReference type="NCBI Taxonomy" id="3330"/>
    <lineage>
        <taxon>Eukaryota</taxon>
        <taxon>Viridiplantae</taxon>
        <taxon>Streptophyta</taxon>
        <taxon>Embryophyta</taxon>
        <taxon>Tracheophyta</taxon>
        <taxon>Spermatophyta</taxon>
        <taxon>Pinopsida</taxon>
        <taxon>Pinidae</taxon>
        <taxon>Conifers I</taxon>
        <taxon>Pinales</taxon>
        <taxon>Pinaceae</taxon>
        <taxon>Picea</taxon>
    </lineage>
</organism>
<protein>
    <submittedName>
        <fullName evidence="1">Uncharacterized protein</fullName>
    </submittedName>
</protein>
<proteinExistence type="predicted"/>
<comment type="caution">
    <text evidence="1">The sequence shown here is derived from an EMBL/GenBank/DDBJ whole genome shotgun (WGS) entry which is preliminary data.</text>
</comment>
<evidence type="ECO:0000313" key="1">
    <source>
        <dbReference type="EMBL" id="KUM50844.1"/>
    </source>
</evidence>
<dbReference type="AlphaFoldDB" id="A0A101M4Q4"/>
<sequence>MYKNPEHTIPIPMVPMVNKRLLHKHNLLDPICSSHTEITMCQSIYLFLDKRN</sequence>
<keyword evidence="1" id="KW-0496">Mitochondrion</keyword>
<gene>
    <name evidence="1" type="ORF">ABT39_MTgene690</name>
</gene>
<dbReference type="EMBL" id="LKAM01000001">
    <property type="protein sequence ID" value="KUM50844.1"/>
    <property type="molecule type" value="Genomic_DNA"/>
</dbReference>